<keyword evidence="5 8" id="KW-0472">Membrane</keyword>
<evidence type="ECO:0000256" key="8">
    <source>
        <dbReference type="SAM" id="Phobius"/>
    </source>
</evidence>
<comment type="subcellular location">
    <subcellularLocation>
        <location evidence="1">Membrane</location>
        <topology evidence="1">Single-pass membrane protein</topology>
    </subcellularLocation>
</comment>
<dbReference type="Gene3D" id="2.60.40.10">
    <property type="entry name" value="Immunoglobulins"/>
    <property type="match status" value="1"/>
</dbReference>
<keyword evidence="2 8" id="KW-0812">Transmembrane</keyword>
<dbReference type="PANTHER" id="PTHR23037">
    <property type="entry name" value="CYTOKINE RECEPTOR"/>
    <property type="match status" value="1"/>
</dbReference>
<dbReference type="InterPro" id="IPR036116">
    <property type="entry name" value="FN3_sf"/>
</dbReference>
<evidence type="ECO:0000256" key="7">
    <source>
        <dbReference type="ARBA" id="ARBA00023170"/>
    </source>
</evidence>
<evidence type="ECO:0000256" key="1">
    <source>
        <dbReference type="ARBA" id="ARBA00004167"/>
    </source>
</evidence>
<dbReference type="OrthoDB" id="8953415at2759"/>
<proteinExistence type="predicted"/>
<dbReference type="GO" id="GO:0004896">
    <property type="term" value="F:cytokine receptor activity"/>
    <property type="evidence" value="ECO:0007669"/>
    <property type="project" value="TreeGrafter"/>
</dbReference>
<keyword evidence="3 9" id="KW-0732">Signal</keyword>
<feature type="transmembrane region" description="Helical" evidence="8">
    <location>
        <begin position="311"/>
        <end position="335"/>
    </location>
</feature>
<evidence type="ECO:0000313" key="11">
    <source>
        <dbReference type="RefSeq" id="XP_028285404.1"/>
    </source>
</evidence>
<evidence type="ECO:0000256" key="3">
    <source>
        <dbReference type="ARBA" id="ARBA00022729"/>
    </source>
</evidence>
<keyword evidence="4 8" id="KW-1133">Transmembrane helix</keyword>
<keyword evidence="6" id="KW-1015">Disulfide bond</keyword>
<evidence type="ECO:0000256" key="2">
    <source>
        <dbReference type="ARBA" id="ARBA00022692"/>
    </source>
</evidence>
<accession>A0A6P7K7U8</accession>
<dbReference type="InterPro" id="IPR013783">
    <property type="entry name" value="Ig-like_fold"/>
</dbReference>
<gene>
    <name evidence="11" type="primary">LOC114451069</name>
</gene>
<dbReference type="PANTHER" id="PTHR23037:SF35">
    <property type="entry name" value="FIBRONECTIN TYPE-III DOMAIN-CONTAINING PROTEIN"/>
    <property type="match status" value="1"/>
</dbReference>
<evidence type="ECO:0000256" key="6">
    <source>
        <dbReference type="ARBA" id="ARBA00023157"/>
    </source>
</evidence>
<dbReference type="GeneID" id="114451069"/>
<keyword evidence="7" id="KW-0675">Receptor</keyword>
<dbReference type="GO" id="GO:0009897">
    <property type="term" value="C:external side of plasma membrane"/>
    <property type="evidence" value="ECO:0007669"/>
    <property type="project" value="TreeGrafter"/>
</dbReference>
<organism evidence="10 11">
    <name type="scientific">Parambassis ranga</name>
    <name type="common">Indian glassy fish</name>
    <dbReference type="NCBI Taxonomy" id="210632"/>
    <lineage>
        <taxon>Eukaryota</taxon>
        <taxon>Metazoa</taxon>
        <taxon>Chordata</taxon>
        <taxon>Craniata</taxon>
        <taxon>Vertebrata</taxon>
        <taxon>Euteleostomi</taxon>
        <taxon>Actinopterygii</taxon>
        <taxon>Neopterygii</taxon>
        <taxon>Teleostei</taxon>
        <taxon>Neoteleostei</taxon>
        <taxon>Acanthomorphata</taxon>
        <taxon>Ovalentaria</taxon>
        <taxon>Ambassidae</taxon>
        <taxon>Parambassis</taxon>
    </lineage>
</organism>
<evidence type="ECO:0000256" key="5">
    <source>
        <dbReference type="ARBA" id="ARBA00023136"/>
    </source>
</evidence>
<evidence type="ECO:0000256" key="4">
    <source>
        <dbReference type="ARBA" id="ARBA00022989"/>
    </source>
</evidence>
<feature type="chain" id="PRO_5028459927" evidence="9">
    <location>
        <begin position="21"/>
        <end position="393"/>
    </location>
</feature>
<keyword evidence="10" id="KW-1185">Reference proteome</keyword>
<evidence type="ECO:0000256" key="9">
    <source>
        <dbReference type="SAM" id="SignalP"/>
    </source>
</evidence>
<dbReference type="RefSeq" id="XP_028285404.1">
    <property type="nucleotide sequence ID" value="XM_028429603.1"/>
</dbReference>
<feature type="signal peptide" evidence="9">
    <location>
        <begin position="1"/>
        <end position="20"/>
    </location>
</feature>
<dbReference type="InParanoid" id="A0A6P7K7U8"/>
<reference evidence="11" key="1">
    <citation type="submission" date="2025-08" db="UniProtKB">
        <authorList>
            <consortium name="RefSeq"/>
        </authorList>
    </citation>
    <scope>IDENTIFICATION</scope>
</reference>
<dbReference type="Proteomes" id="UP000515145">
    <property type="component" value="Chromosome 18"/>
</dbReference>
<dbReference type="SUPFAM" id="SSF49265">
    <property type="entry name" value="Fibronectin type III"/>
    <property type="match status" value="1"/>
</dbReference>
<protein>
    <submittedName>
        <fullName evidence="11">Uncharacterized protein LOC114451069</fullName>
    </submittedName>
</protein>
<evidence type="ECO:0000313" key="10">
    <source>
        <dbReference type="Proteomes" id="UP000515145"/>
    </source>
</evidence>
<sequence length="393" mass="44889">MCKSFDLFLLCSCFLLSAESRTDQILPPQNVSLRWINDFCPELSWAPPQHPGCQYKVSVLSKPRETELITETQWGQYEIMEGGFSQFSLKTLWNGSESEEVFINTSNPELVKDLRCYIYSATEAYCSWSIVNHTAHLRFYYELVNDLQNHSSNDDICSSNTQECSLYFSTNGMKTGCYLNLKGIKESEGIFLAVHILFNGTVENTYAWNTFLRRLKDDVRPPALNCSVKKIENALEISWVHPEVGCHSDWQFIINSTVCNKNQTLKVNEKTSHKLLWDPHCPHRISVKATCESGETPWSEEIYLEAEDPNVLVYAAVLIPLVVACLAAVTFALFWKFKKVIFPKVPQPKNLIDDIYDNNNKSIVGKTYVAEEEESCKITLVADPEFSRTEDSH</sequence>
<name>A0A6P7K7U8_9TELE</name>
<dbReference type="AlphaFoldDB" id="A0A6P7K7U8"/>